<name>A0A9Q0GTB8_9MAGN</name>
<keyword evidence="2" id="KW-1185">Reference proteome</keyword>
<dbReference type="EMBL" id="JAMYWD010000012">
    <property type="protein sequence ID" value="KAJ4951369.1"/>
    <property type="molecule type" value="Genomic_DNA"/>
</dbReference>
<dbReference type="AlphaFoldDB" id="A0A9Q0GTB8"/>
<evidence type="ECO:0000313" key="2">
    <source>
        <dbReference type="Proteomes" id="UP001141806"/>
    </source>
</evidence>
<sequence>MRRCQVAEECSAVMFTRSCRGAEECSAFRFTRSCRDANVPRSAPWLSLLGHAVVPRSASRFTRHAEVPRSRGVLRGQVYSVMPWSAPREWVDLVDVVDAFDIPSSSGWARSCRAEQADLDDVVLVGVYSTLIGLLRSVLPRFDILGETYYWTGGYHLSLKLYEALLSSVFEGWLIEVLNDADIVLWDLGQEADEILKLIKLTCSHTSKKGEEKLECAFRPSLSVDGGPNAVVLQKNLLRESGRTSSEEM</sequence>
<evidence type="ECO:0000313" key="1">
    <source>
        <dbReference type="EMBL" id="KAJ4951369.1"/>
    </source>
</evidence>
<reference evidence="1" key="1">
    <citation type="journal article" date="2023" name="Plant J.">
        <title>The genome of the king protea, Protea cynaroides.</title>
        <authorList>
            <person name="Chang J."/>
            <person name="Duong T.A."/>
            <person name="Schoeman C."/>
            <person name="Ma X."/>
            <person name="Roodt D."/>
            <person name="Barker N."/>
            <person name="Li Z."/>
            <person name="Van de Peer Y."/>
            <person name="Mizrachi E."/>
        </authorList>
    </citation>
    <scope>NUCLEOTIDE SEQUENCE</scope>
    <source>
        <tissue evidence="1">Young leaves</tissue>
    </source>
</reference>
<organism evidence="1 2">
    <name type="scientific">Protea cynaroides</name>
    <dbReference type="NCBI Taxonomy" id="273540"/>
    <lineage>
        <taxon>Eukaryota</taxon>
        <taxon>Viridiplantae</taxon>
        <taxon>Streptophyta</taxon>
        <taxon>Embryophyta</taxon>
        <taxon>Tracheophyta</taxon>
        <taxon>Spermatophyta</taxon>
        <taxon>Magnoliopsida</taxon>
        <taxon>Proteales</taxon>
        <taxon>Proteaceae</taxon>
        <taxon>Protea</taxon>
    </lineage>
</organism>
<proteinExistence type="predicted"/>
<dbReference type="Proteomes" id="UP001141806">
    <property type="component" value="Unassembled WGS sequence"/>
</dbReference>
<gene>
    <name evidence="1" type="ORF">NE237_028201</name>
</gene>
<comment type="caution">
    <text evidence="1">The sequence shown here is derived from an EMBL/GenBank/DDBJ whole genome shotgun (WGS) entry which is preliminary data.</text>
</comment>
<protein>
    <submittedName>
        <fullName evidence="1">Uncharacterized protein</fullName>
    </submittedName>
</protein>
<accession>A0A9Q0GTB8</accession>